<dbReference type="Pfam" id="PF10411">
    <property type="entry name" value="DsbC_N"/>
    <property type="match status" value="1"/>
</dbReference>
<sequence length="233" mass="26384">MYKILLAALISTWAFSSQASVESVQIQLKQKYPKLNIENIQKTEMQGLYSATLDNQIIYVGENAEHIVIGSMIRLKDQHNLTKDLVVKNKTINWNQLPLQDAIKTVKGNGKRQIAIFSDPNCPYCKQLENQLDQLKNVTIYTFIYPIRSQSVQPSKQVWCEANRTYAWNNLIRKGIVPQSTVPCANPIDRNLKLGQTLAIEGTPTLIFSNGFKAAGVVSAEQIESLWKEFKLD</sequence>
<protein>
    <recommendedName>
        <fullName evidence="7">Thiol:disulfide interchange protein</fullName>
    </recommendedName>
</protein>
<dbReference type="InterPro" id="IPR012336">
    <property type="entry name" value="Thioredoxin-like_fold"/>
</dbReference>
<feature type="domain" description="Thioredoxin-like fold" evidence="9">
    <location>
        <begin position="106"/>
        <end position="225"/>
    </location>
</feature>
<dbReference type="InterPro" id="IPR036249">
    <property type="entry name" value="Thioredoxin-like_sf"/>
</dbReference>
<dbReference type="InterPro" id="IPR009094">
    <property type="entry name" value="DiS-bond_isomerase_DsbC/G_N_sf"/>
</dbReference>
<dbReference type="CDD" id="cd03020">
    <property type="entry name" value="DsbA_DsbC_DsbG"/>
    <property type="match status" value="1"/>
</dbReference>
<keyword evidence="3 7" id="KW-0732">Signal</keyword>
<dbReference type="RefSeq" id="WP_120371137.1">
    <property type="nucleotide sequence ID" value="NZ_RAXU01000022.1"/>
</dbReference>
<organism evidence="10 11">
    <name type="scientific">Acinetobacter guerrae</name>
    <dbReference type="NCBI Taxonomy" id="1843371"/>
    <lineage>
        <taxon>Bacteria</taxon>
        <taxon>Pseudomonadati</taxon>
        <taxon>Pseudomonadota</taxon>
        <taxon>Gammaproteobacteria</taxon>
        <taxon>Moraxellales</taxon>
        <taxon>Moraxellaceae</taxon>
        <taxon>Acinetobacter</taxon>
    </lineage>
</organism>
<comment type="similarity">
    <text evidence="2 7">Belongs to the thioredoxin family. DsbC subfamily.</text>
</comment>
<feature type="signal peptide" evidence="7">
    <location>
        <begin position="1"/>
        <end position="19"/>
    </location>
</feature>
<dbReference type="SUPFAM" id="SSF54423">
    <property type="entry name" value="DsbC/DsbG N-terminal domain-like"/>
    <property type="match status" value="1"/>
</dbReference>
<evidence type="ECO:0000259" key="9">
    <source>
        <dbReference type="Pfam" id="PF13098"/>
    </source>
</evidence>
<dbReference type="Gene3D" id="3.10.450.70">
    <property type="entry name" value="Disulphide bond isomerase, DsbC/G, N-terminal"/>
    <property type="match status" value="1"/>
</dbReference>
<evidence type="ECO:0000313" key="11">
    <source>
        <dbReference type="Proteomes" id="UP000269001"/>
    </source>
</evidence>
<dbReference type="Gene3D" id="3.40.30.10">
    <property type="entry name" value="Glutaredoxin"/>
    <property type="match status" value="1"/>
</dbReference>
<dbReference type="PROSITE" id="PS00194">
    <property type="entry name" value="THIOREDOXIN_1"/>
    <property type="match status" value="1"/>
</dbReference>
<evidence type="ECO:0000313" key="10">
    <source>
        <dbReference type="EMBL" id="RKG31251.1"/>
    </source>
</evidence>
<feature type="domain" description="Disulphide bond isomerase DsbC/G N-terminal" evidence="8">
    <location>
        <begin position="17"/>
        <end position="82"/>
    </location>
</feature>
<evidence type="ECO:0000256" key="4">
    <source>
        <dbReference type="ARBA" id="ARBA00022764"/>
    </source>
</evidence>
<feature type="chain" id="PRO_5017104657" description="Thiol:disulfide interchange protein" evidence="7">
    <location>
        <begin position="20"/>
        <end position="233"/>
    </location>
</feature>
<evidence type="ECO:0000256" key="2">
    <source>
        <dbReference type="ARBA" id="ARBA00009813"/>
    </source>
</evidence>
<evidence type="ECO:0000256" key="7">
    <source>
        <dbReference type="RuleBase" id="RU364038"/>
    </source>
</evidence>
<evidence type="ECO:0000256" key="5">
    <source>
        <dbReference type="ARBA" id="ARBA00023157"/>
    </source>
</evidence>
<dbReference type="PANTHER" id="PTHR35272">
    <property type="entry name" value="THIOL:DISULFIDE INTERCHANGE PROTEIN DSBC-RELATED"/>
    <property type="match status" value="1"/>
</dbReference>
<evidence type="ECO:0000256" key="3">
    <source>
        <dbReference type="ARBA" id="ARBA00022729"/>
    </source>
</evidence>
<keyword evidence="4 7" id="KW-0574">Periplasm</keyword>
<dbReference type="AlphaFoldDB" id="A0A3A8EQU4"/>
<dbReference type="GO" id="GO:0042597">
    <property type="term" value="C:periplasmic space"/>
    <property type="evidence" value="ECO:0007669"/>
    <property type="project" value="UniProtKB-SubCell"/>
</dbReference>
<dbReference type="Pfam" id="PF13098">
    <property type="entry name" value="Thioredoxin_2"/>
    <property type="match status" value="1"/>
</dbReference>
<dbReference type="InterPro" id="IPR051470">
    <property type="entry name" value="Thiol:disulfide_interchange"/>
</dbReference>
<accession>A0A3A8EQU4</accession>
<reference evidence="10 11" key="1">
    <citation type="submission" date="2018-09" db="EMBL/GenBank/DDBJ databases">
        <title>The draft genome of Acinetobacter spp. strains.</title>
        <authorList>
            <person name="Qin J."/>
            <person name="Feng Y."/>
            <person name="Zong Z."/>
        </authorList>
    </citation>
    <scope>NUCLEOTIDE SEQUENCE [LARGE SCALE GENOMIC DNA]</scope>
    <source>
        <strain evidence="10 11">WCHAc060096</strain>
    </source>
</reference>
<dbReference type="InterPro" id="IPR018950">
    <property type="entry name" value="DiS-bond_isomerase_DsbC/G_N"/>
</dbReference>
<proteinExistence type="inferred from homology"/>
<comment type="caution">
    <text evidence="10">The sequence shown here is derived from an EMBL/GenBank/DDBJ whole genome shotgun (WGS) entry which is preliminary data.</text>
</comment>
<evidence type="ECO:0000256" key="1">
    <source>
        <dbReference type="ARBA" id="ARBA00004418"/>
    </source>
</evidence>
<keyword evidence="11" id="KW-1185">Reference proteome</keyword>
<comment type="function">
    <text evidence="7">Required for disulfide bond formation in some periplasmic proteins. Acts by transferring its disulfide bond to other proteins and is reduced in the process.</text>
</comment>
<name>A0A3A8EQU4_9GAMM</name>
<gene>
    <name evidence="10" type="ORF">D7V21_14340</name>
</gene>
<dbReference type="Proteomes" id="UP000269001">
    <property type="component" value="Unassembled WGS sequence"/>
</dbReference>
<comment type="subcellular location">
    <subcellularLocation>
        <location evidence="1 7">Periplasm</location>
    </subcellularLocation>
</comment>
<dbReference type="PANTHER" id="PTHR35272:SF3">
    <property type="entry name" value="THIOL:DISULFIDE INTERCHANGE PROTEIN DSBC"/>
    <property type="match status" value="1"/>
</dbReference>
<dbReference type="SUPFAM" id="SSF52833">
    <property type="entry name" value="Thioredoxin-like"/>
    <property type="match status" value="1"/>
</dbReference>
<evidence type="ECO:0000256" key="6">
    <source>
        <dbReference type="ARBA" id="ARBA00023284"/>
    </source>
</evidence>
<evidence type="ECO:0000259" key="8">
    <source>
        <dbReference type="Pfam" id="PF10411"/>
    </source>
</evidence>
<dbReference type="InterPro" id="IPR017937">
    <property type="entry name" value="Thioredoxin_CS"/>
</dbReference>
<dbReference type="EMBL" id="RAXU01000022">
    <property type="protein sequence ID" value="RKG31251.1"/>
    <property type="molecule type" value="Genomic_DNA"/>
</dbReference>
<dbReference type="InterPro" id="IPR033954">
    <property type="entry name" value="DiS-bond_Isoase_DsbC/G"/>
</dbReference>
<keyword evidence="6 7" id="KW-0676">Redox-active center</keyword>
<keyword evidence="5" id="KW-1015">Disulfide bond</keyword>